<dbReference type="Pfam" id="PF00083">
    <property type="entry name" value="Sugar_tr"/>
    <property type="match status" value="1"/>
</dbReference>
<dbReference type="PROSITE" id="PS50850">
    <property type="entry name" value="MFS"/>
    <property type="match status" value="1"/>
</dbReference>
<feature type="transmembrane region" description="Helical" evidence="9">
    <location>
        <begin position="188"/>
        <end position="211"/>
    </location>
</feature>
<dbReference type="PANTHER" id="PTHR48022:SF45">
    <property type="entry name" value="MAJOR FACILITATOR SUPERFAMILY (MFS) PROFILE DOMAIN-CONTAINING PROTEIN-RELATED"/>
    <property type="match status" value="1"/>
</dbReference>
<dbReference type="InterPro" id="IPR036259">
    <property type="entry name" value="MFS_trans_sf"/>
</dbReference>
<name>A0A3A2ZCE2_9EURO</name>
<evidence type="ECO:0000256" key="3">
    <source>
        <dbReference type="ARBA" id="ARBA00022448"/>
    </source>
</evidence>
<feature type="transmembrane region" description="Helical" evidence="9">
    <location>
        <begin position="371"/>
        <end position="397"/>
    </location>
</feature>
<dbReference type="GO" id="GO:0005351">
    <property type="term" value="F:carbohydrate:proton symporter activity"/>
    <property type="evidence" value="ECO:0007669"/>
    <property type="project" value="TreeGrafter"/>
</dbReference>
<feature type="transmembrane region" description="Helical" evidence="9">
    <location>
        <begin position="409"/>
        <end position="427"/>
    </location>
</feature>
<dbReference type="Gene3D" id="1.20.1250.20">
    <property type="entry name" value="MFS general substrate transporter like domains"/>
    <property type="match status" value="1"/>
</dbReference>
<organism evidence="11 12">
    <name type="scientific">Aspergillus sclerotialis</name>
    <dbReference type="NCBI Taxonomy" id="2070753"/>
    <lineage>
        <taxon>Eukaryota</taxon>
        <taxon>Fungi</taxon>
        <taxon>Dikarya</taxon>
        <taxon>Ascomycota</taxon>
        <taxon>Pezizomycotina</taxon>
        <taxon>Eurotiomycetes</taxon>
        <taxon>Eurotiomycetidae</taxon>
        <taxon>Eurotiales</taxon>
        <taxon>Aspergillaceae</taxon>
        <taxon>Aspergillus</taxon>
        <taxon>Aspergillus subgen. Polypaecilum</taxon>
    </lineage>
</organism>
<feature type="transmembrane region" description="Helical" evidence="9">
    <location>
        <begin position="344"/>
        <end position="365"/>
    </location>
</feature>
<evidence type="ECO:0000256" key="4">
    <source>
        <dbReference type="ARBA" id="ARBA00022692"/>
    </source>
</evidence>
<evidence type="ECO:0000256" key="8">
    <source>
        <dbReference type="SAM" id="MobiDB-lite"/>
    </source>
</evidence>
<evidence type="ECO:0000256" key="2">
    <source>
        <dbReference type="ARBA" id="ARBA00010992"/>
    </source>
</evidence>
<keyword evidence="4 9" id="KW-0812">Transmembrane</keyword>
<dbReference type="OrthoDB" id="6612291at2759"/>
<feature type="region of interest" description="Disordered" evidence="8">
    <location>
        <begin position="495"/>
        <end position="519"/>
    </location>
</feature>
<comment type="subcellular location">
    <subcellularLocation>
        <location evidence="1">Membrane</location>
        <topology evidence="1">Multi-pass membrane protein</topology>
    </subcellularLocation>
</comment>
<feature type="transmembrane region" description="Helical" evidence="9">
    <location>
        <begin position="439"/>
        <end position="460"/>
    </location>
</feature>
<feature type="transmembrane region" description="Helical" evidence="9">
    <location>
        <begin position="274"/>
        <end position="297"/>
    </location>
</feature>
<dbReference type="Proteomes" id="UP000266188">
    <property type="component" value="Unassembled WGS sequence"/>
</dbReference>
<dbReference type="NCBIfam" id="TIGR00879">
    <property type="entry name" value="SP"/>
    <property type="match status" value="1"/>
</dbReference>
<protein>
    <submittedName>
        <fullName evidence="11">Sugar and other transporter</fullName>
    </submittedName>
</protein>
<keyword evidence="6 9" id="KW-0472">Membrane</keyword>
<dbReference type="InterPro" id="IPR005828">
    <property type="entry name" value="MFS_sugar_transport-like"/>
</dbReference>
<dbReference type="AlphaFoldDB" id="A0A3A2ZCE2"/>
<dbReference type="FunFam" id="1.20.1250.20:FF:000090">
    <property type="entry name" value="MFS sugar transporter, putative"/>
    <property type="match status" value="1"/>
</dbReference>
<dbReference type="InterPro" id="IPR003663">
    <property type="entry name" value="Sugar/inositol_transpt"/>
</dbReference>
<evidence type="ECO:0000256" key="5">
    <source>
        <dbReference type="ARBA" id="ARBA00022989"/>
    </source>
</evidence>
<dbReference type="GO" id="GO:0016020">
    <property type="term" value="C:membrane"/>
    <property type="evidence" value="ECO:0007669"/>
    <property type="project" value="UniProtKB-SubCell"/>
</dbReference>
<keyword evidence="3 7" id="KW-0813">Transport</keyword>
<dbReference type="SUPFAM" id="SSF103473">
    <property type="entry name" value="MFS general substrate transporter"/>
    <property type="match status" value="1"/>
</dbReference>
<feature type="transmembrane region" description="Helical" evidence="9">
    <location>
        <begin position="69"/>
        <end position="91"/>
    </location>
</feature>
<feature type="domain" description="Major facilitator superfamily (MFS) profile" evidence="10">
    <location>
        <begin position="19"/>
        <end position="464"/>
    </location>
</feature>
<dbReference type="InterPro" id="IPR050360">
    <property type="entry name" value="MFS_Sugar_Transporters"/>
</dbReference>
<evidence type="ECO:0000313" key="11">
    <source>
        <dbReference type="EMBL" id="RJE20596.1"/>
    </source>
</evidence>
<evidence type="ECO:0000259" key="10">
    <source>
        <dbReference type="PROSITE" id="PS50850"/>
    </source>
</evidence>
<dbReference type="PROSITE" id="PS00216">
    <property type="entry name" value="SUGAR_TRANSPORT_1"/>
    <property type="match status" value="1"/>
</dbReference>
<evidence type="ECO:0000256" key="9">
    <source>
        <dbReference type="SAM" id="Phobius"/>
    </source>
</evidence>
<dbReference type="PANTHER" id="PTHR48022">
    <property type="entry name" value="PLASTIDIC GLUCOSE TRANSPORTER 4"/>
    <property type="match status" value="1"/>
</dbReference>
<comment type="similarity">
    <text evidence="2 7">Belongs to the major facilitator superfamily. Sugar transporter (TC 2.A.1.1) family.</text>
</comment>
<evidence type="ECO:0000256" key="7">
    <source>
        <dbReference type="RuleBase" id="RU003346"/>
    </source>
</evidence>
<evidence type="ECO:0000256" key="1">
    <source>
        <dbReference type="ARBA" id="ARBA00004141"/>
    </source>
</evidence>
<feature type="transmembrane region" description="Helical" evidence="9">
    <location>
        <begin position="12"/>
        <end position="32"/>
    </location>
</feature>
<feature type="transmembrane region" description="Helical" evidence="9">
    <location>
        <begin position="100"/>
        <end position="119"/>
    </location>
</feature>
<dbReference type="PRINTS" id="PR00171">
    <property type="entry name" value="SUGRTRNSPORT"/>
</dbReference>
<keyword evidence="5 9" id="KW-1133">Transmembrane helix</keyword>
<gene>
    <name evidence="11" type="ORF">PHISCL_07059</name>
</gene>
<dbReference type="InterPro" id="IPR020846">
    <property type="entry name" value="MFS_dom"/>
</dbReference>
<sequence length="519" mass="56715">MAKSSYLGLRGPALSRAIIALVVAPAFITYGYNLSAPGGLLTLKNFNEQFPQINTITAPPDQKSYNSTIQGTVIALYTVGGIFGSLSCIWLGDLLGRKKMIFMMTGVSVIGVILMASSFQLAQFIVARLVLGIGTGGYLATVPVWQSEISKSTKRGAHVVADGIFIGAGTALALFIDFGLFFVKENSVAWRFPLAFQIVFSLMVMFFITLFPESPRWLMKKGREDEAREILSVLLDCEPWSEEVNNDVRDIVHSLAIAGSGKFSDMLKMGEQRLFHRTILAAAGQMFQQMCGINLITFYATTIFEQYLGMDAVQSRILAACMTLCQPLGGFLAFFTIDRLGRRVLMIGSALVLCASMAILAGTTSAQDNTAALVVAVIFLFVFQFTFTVGYAGLTYLYAAEIAPLQIRAAVSAVATASVWVFNFLLAEVTPVGFDSIDWQYYIIFAVLNAVIAPTVFFFFPETKGRTLEEIDQIFMRSKNIFDPPRIARSLPKMQVSDAQDAELDGATSEEGVKVGEKS</sequence>
<evidence type="ECO:0000256" key="6">
    <source>
        <dbReference type="ARBA" id="ARBA00023136"/>
    </source>
</evidence>
<feature type="transmembrane region" description="Helical" evidence="9">
    <location>
        <begin position="157"/>
        <end position="182"/>
    </location>
</feature>
<proteinExistence type="inferred from homology"/>
<reference evidence="12" key="1">
    <citation type="submission" date="2017-02" db="EMBL/GenBank/DDBJ databases">
        <authorList>
            <person name="Tafer H."/>
            <person name="Lopandic K."/>
        </authorList>
    </citation>
    <scope>NUCLEOTIDE SEQUENCE [LARGE SCALE GENOMIC DNA]</scope>
    <source>
        <strain evidence="12">CBS 366.77</strain>
    </source>
</reference>
<evidence type="ECO:0000313" key="12">
    <source>
        <dbReference type="Proteomes" id="UP000266188"/>
    </source>
</evidence>
<comment type="caution">
    <text evidence="11">The sequence shown here is derived from an EMBL/GenBank/DDBJ whole genome shotgun (WGS) entry which is preliminary data.</text>
</comment>
<dbReference type="InterPro" id="IPR005829">
    <property type="entry name" value="Sugar_transporter_CS"/>
</dbReference>
<feature type="transmembrane region" description="Helical" evidence="9">
    <location>
        <begin position="125"/>
        <end position="145"/>
    </location>
</feature>
<keyword evidence="12" id="KW-1185">Reference proteome</keyword>
<accession>A0A3A2ZCE2</accession>
<feature type="transmembrane region" description="Helical" evidence="9">
    <location>
        <begin position="317"/>
        <end position="337"/>
    </location>
</feature>
<dbReference type="EMBL" id="MVGC01000292">
    <property type="protein sequence ID" value="RJE20596.1"/>
    <property type="molecule type" value="Genomic_DNA"/>
</dbReference>